<accession>A0ABN8BQF7</accession>
<evidence type="ECO:0000313" key="1">
    <source>
        <dbReference type="EMBL" id="CAH0418826.1"/>
    </source>
</evidence>
<dbReference type="Proteomes" id="UP000789719">
    <property type="component" value="Unassembled WGS sequence"/>
</dbReference>
<sequence>MTAANKGQYAKLQAAIASAKGLINNRRATPAQLQAAINALHNIGLTIKQLDTAAAKSAKAALVKQLGWSQGYDQATTSTSKPN</sequence>
<reference evidence="1 2" key="1">
    <citation type="submission" date="2021-11" db="EMBL/GenBank/DDBJ databases">
        <authorList>
            <person name="Depoorter E."/>
        </authorList>
    </citation>
    <scope>NUCLEOTIDE SEQUENCE [LARGE SCALE GENOMIC DNA]</scope>
    <source>
        <strain evidence="1 2">LMG 24286</strain>
    </source>
</reference>
<protein>
    <submittedName>
        <fullName evidence="1">Uncharacterized protein</fullName>
    </submittedName>
</protein>
<comment type="caution">
    <text evidence="1">The sequence shown here is derived from an EMBL/GenBank/DDBJ whole genome shotgun (WGS) entry which is preliminary data.</text>
</comment>
<evidence type="ECO:0000313" key="2">
    <source>
        <dbReference type="Proteomes" id="UP000789719"/>
    </source>
</evidence>
<name>A0ABN8BQF7_9LACO</name>
<proteinExistence type="predicted"/>
<keyword evidence="2" id="KW-1185">Reference proteome</keyword>
<dbReference type="EMBL" id="CAKKNT010000016">
    <property type="protein sequence ID" value="CAH0418826.1"/>
    <property type="molecule type" value="Genomic_DNA"/>
</dbReference>
<organism evidence="1 2">
    <name type="scientific">Periweissella ghanensis</name>
    <dbReference type="NCBI Taxonomy" id="467997"/>
    <lineage>
        <taxon>Bacteria</taxon>
        <taxon>Bacillati</taxon>
        <taxon>Bacillota</taxon>
        <taxon>Bacilli</taxon>
        <taxon>Lactobacillales</taxon>
        <taxon>Lactobacillaceae</taxon>
        <taxon>Periweissella</taxon>
    </lineage>
</organism>
<gene>
    <name evidence="1" type="ORF">WGH24286_01268</name>
</gene>